<name>A0A7W7YEZ7_9BACT</name>
<keyword evidence="4" id="KW-1185">Reference proteome</keyword>
<gene>
    <name evidence="3" type="ORF">HNQ65_004551</name>
</gene>
<evidence type="ECO:0000313" key="4">
    <source>
        <dbReference type="Proteomes" id="UP000590740"/>
    </source>
</evidence>
<protein>
    <recommendedName>
        <fullName evidence="5">DUF4282 domain-containing protein</fullName>
    </recommendedName>
</protein>
<organism evidence="3 4">
    <name type="scientific">Prosthecobacter vanneervenii</name>
    <dbReference type="NCBI Taxonomy" id="48466"/>
    <lineage>
        <taxon>Bacteria</taxon>
        <taxon>Pseudomonadati</taxon>
        <taxon>Verrucomicrobiota</taxon>
        <taxon>Verrucomicrobiia</taxon>
        <taxon>Verrucomicrobiales</taxon>
        <taxon>Verrucomicrobiaceae</taxon>
        <taxon>Prosthecobacter</taxon>
    </lineage>
</organism>
<sequence>MNAEPPPSSVLSSLWLQIRAVLDLVLDLSFQRFVTPRLVRMLYVLSLLAAAFYAFSYMFSGFKNGTFTGLFQMATAPLAFLLYLIVARVTVELILAIFRIADHLAPRPDEPGARPPVKPGNFTDPVR</sequence>
<reference evidence="3 4" key="1">
    <citation type="submission" date="2020-08" db="EMBL/GenBank/DDBJ databases">
        <title>Genomic Encyclopedia of Type Strains, Phase IV (KMG-IV): sequencing the most valuable type-strain genomes for metagenomic binning, comparative biology and taxonomic classification.</title>
        <authorList>
            <person name="Goeker M."/>
        </authorList>
    </citation>
    <scope>NUCLEOTIDE SEQUENCE [LARGE SCALE GENOMIC DNA]</scope>
    <source>
        <strain evidence="3 4">DSM 12252</strain>
    </source>
</reference>
<dbReference type="EMBL" id="JACHIG010000012">
    <property type="protein sequence ID" value="MBB5034943.1"/>
    <property type="molecule type" value="Genomic_DNA"/>
</dbReference>
<dbReference type="AlphaFoldDB" id="A0A7W7YEZ7"/>
<dbReference type="InterPro" id="IPR025557">
    <property type="entry name" value="DUF4282"/>
</dbReference>
<keyword evidence="2" id="KW-0812">Transmembrane</keyword>
<accession>A0A7W7YEZ7</accession>
<comment type="caution">
    <text evidence="3">The sequence shown here is derived from an EMBL/GenBank/DDBJ whole genome shotgun (WGS) entry which is preliminary data.</text>
</comment>
<evidence type="ECO:0008006" key="5">
    <source>
        <dbReference type="Google" id="ProtNLM"/>
    </source>
</evidence>
<keyword evidence="2" id="KW-1133">Transmembrane helix</keyword>
<dbReference type="RefSeq" id="WP_184343234.1">
    <property type="nucleotide sequence ID" value="NZ_JACHIG010000012.1"/>
</dbReference>
<evidence type="ECO:0000256" key="1">
    <source>
        <dbReference type="SAM" id="MobiDB-lite"/>
    </source>
</evidence>
<proteinExistence type="predicted"/>
<keyword evidence="2" id="KW-0472">Membrane</keyword>
<evidence type="ECO:0000313" key="3">
    <source>
        <dbReference type="EMBL" id="MBB5034943.1"/>
    </source>
</evidence>
<dbReference type="Proteomes" id="UP000590740">
    <property type="component" value="Unassembled WGS sequence"/>
</dbReference>
<dbReference type="Pfam" id="PF14110">
    <property type="entry name" value="DUF4282"/>
    <property type="match status" value="1"/>
</dbReference>
<feature type="transmembrane region" description="Helical" evidence="2">
    <location>
        <begin position="80"/>
        <end position="98"/>
    </location>
</feature>
<feature type="region of interest" description="Disordered" evidence="1">
    <location>
        <begin position="106"/>
        <end position="127"/>
    </location>
</feature>
<feature type="transmembrane region" description="Helical" evidence="2">
    <location>
        <begin position="42"/>
        <end position="60"/>
    </location>
</feature>
<evidence type="ECO:0000256" key="2">
    <source>
        <dbReference type="SAM" id="Phobius"/>
    </source>
</evidence>